<keyword evidence="4" id="KW-0488">Methylation</keyword>
<evidence type="ECO:0000256" key="2">
    <source>
        <dbReference type="ARBA" id="ARBA00021549"/>
    </source>
</evidence>
<evidence type="ECO:0000256" key="6">
    <source>
        <dbReference type="ARBA" id="ARBA00022692"/>
    </source>
</evidence>
<evidence type="ECO:0000256" key="8">
    <source>
        <dbReference type="ARBA" id="ARBA00023136"/>
    </source>
</evidence>
<sequence length="187" mass="21381">MLYKQDAFTLLELIILLAISLISLTLGIPSLKETLVESRVNNHLYQLNQDILLSRNHAVQFNFPVVMCPLNTNGDCINNWKQGYSIFVDRDNNIKFDQQIDTQVRLRNPIQNHDKFEFSGGRYLRFGENGHIKGLAGTFRYCPHVDDNELYSRAVIISLGGRPRLSRDIDNDGKDETNTNSSHIVCN</sequence>
<evidence type="ECO:0000256" key="9">
    <source>
        <dbReference type="ARBA" id="ARBA00025772"/>
    </source>
</evidence>
<keyword evidence="5" id="KW-0997">Cell inner membrane</keyword>
<feature type="compositionally biased region" description="Basic and acidic residues" evidence="11">
    <location>
        <begin position="167"/>
        <end position="177"/>
    </location>
</feature>
<evidence type="ECO:0000256" key="7">
    <source>
        <dbReference type="ARBA" id="ARBA00022989"/>
    </source>
</evidence>
<protein>
    <recommendedName>
        <fullName evidence="2">Type II secretion system protein H</fullName>
    </recommendedName>
    <alternativeName>
        <fullName evidence="10">General secretion pathway protein H</fullName>
    </alternativeName>
</protein>
<dbReference type="Proteomes" id="UP001467690">
    <property type="component" value="Unassembled WGS sequence"/>
</dbReference>
<reference evidence="13 14" key="1">
    <citation type="submission" date="2024-06" db="EMBL/GenBank/DDBJ databases">
        <authorList>
            <person name="Chen R.Y."/>
        </authorList>
    </citation>
    <scope>NUCLEOTIDE SEQUENCE [LARGE SCALE GENOMIC DNA]</scope>
    <source>
        <strain evidence="13 14">D2</strain>
    </source>
</reference>
<evidence type="ECO:0000256" key="1">
    <source>
        <dbReference type="ARBA" id="ARBA00004377"/>
    </source>
</evidence>
<dbReference type="SUPFAM" id="SSF54523">
    <property type="entry name" value="Pili subunits"/>
    <property type="match status" value="1"/>
</dbReference>
<dbReference type="RefSeq" id="WP_350403195.1">
    <property type="nucleotide sequence ID" value="NZ_JBELOE010000284.1"/>
</dbReference>
<feature type="region of interest" description="Disordered" evidence="11">
    <location>
        <begin position="167"/>
        <end position="187"/>
    </location>
</feature>
<name>A0ABV1RNA4_9ALTE</name>
<dbReference type="Pfam" id="PF12019">
    <property type="entry name" value="GspH"/>
    <property type="match status" value="1"/>
</dbReference>
<gene>
    <name evidence="13" type="ORF">ABS311_20105</name>
</gene>
<keyword evidence="7" id="KW-1133">Transmembrane helix</keyword>
<comment type="similarity">
    <text evidence="9">Belongs to the GSP H family.</text>
</comment>
<evidence type="ECO:0000259" key="12">
    <source>
        <dbReference type="Pfam" id="PF12019"/>
    </source>
</evidence>
<evidence type="ECO:0000313" key="14">
    <source>
        <dbReference type="Proteomes" id="UP001467690"/>
    </source>
</evidence>
<dbReference type="InterPro" id="IPR022346">
    <property type="entry name" value="T2SS_GspH"/>
</dbReference>
<feature type="compositionally biased region" description="Polar residues" evidence="11">
    <location>
        <begin position="178"/>
        <end position="187"/>
    </location>
</feature>
<dbReference type="Gene3D" id="3.55.40.10">
    <property type="entry name" value="minor pseudopilin epsh domain"/>
    <property type="match status" value="1"/>
</dbReference>
<dbReference type="EMBL" id="JBELOE010000284">
    <property type="protein sequence ID" value="MER2494187.1"/>
    <property type="molecule type" value="Genomic_DNA"/>
</dbReference>
<accession>A0ABV1RNA4</accession>
<organism evidence="13 14">
    <name type="scientific">Catenovulum sediminis</name>
    <dbReference type="NCBI Taxonomy" id="1740262"/>
    <lineage>
        <taxon>Bacteria</taxon>
        <taxon>Pseudomonadati</taxon>
        <taxon>Pseudomonadota</taxon>
        <taxon>Gammaproteobacteria</taxon>
        <taxon>Alteromonadales</taxon>
        <taxon>Alteromonadaceae</taxon>
        <taxon>Catenovulum</taxon>
    </lineage>
</organism>
<dbReference type="InterPro" id="IPR045584">
    <property type="entry name" value="Pilin-like"/>
</dbReference>
<keyword evidence="3" id="KW-1003">Cell membrane</keyword>
<evidence type="ECO:0000256" key="11">
    <source>
        <dbReference type="SAM" id="MobiDB-lite"/>
    </source>
</evidence>
<keyword evidence="8" id="KW-0472">Membrane</keyword>
<feature type="domain" description="General secretion pathway GspH" evidence="12">
    <location>
        <begin position="46"/>
        <end position="161"/>
    </location>
</feature>
<comment type="caution">
    <text evidence="13">The sequence shown here is derived from an EMBL/GenBank/DDBJ whole genome shotgun (WGS) entry which is preliminary data.</text>
</comment>
<comment type="subcellular location">
    <subcellularLocation>
        <location evidence="1">Cell inner membrane</location>
        <topology evidence="1">Single-pass membrane protein</topology>
    </subcellularLocation>
</comment>
<keyword evidence="6" id="KW-0812">Transmembrane</keyword>
<keyword evidence="14" id="KW-1185">Reference proteome</keyword>
<proteinExistence type="inferred from homology"/>
<evidence type="ECO:0000256" key="4">
    <source>
        <dbReference type="ARBA" id="ARBA00022481"/>
    </source>
</evidence>
<evidence type="ECO:0000256" key="5">
    <source>
        <dbReference type="ARBA" id="ARBA00022519"/>
    </source>
</evidence>
<evidence type="ECO:0000256" key="10">
    <source>
        <dbReference type="ARBA" id="ARBA00030775"/>
    </source>
</evidence>
<evidence type="ECO:0000313" key="13">
    <source>
        <dbReference type="EMBL" id="MER2494187.1"/>
    </source>
</evidence>
<evidence type="ECO:0000256" key="3">
    <source>
        <dbReference type="ARBA" id="ARBA00022475"/>
    </source>
</evidence>